<dbReference type="Proteomes" id="UP001062846">
    <property type="component" value="Chromosome 4"/>
</dbReference>
<keyword evidence="2" id="KW-1185">Reference proteome</keyword>
<name>A0ACC0P145_RHOML</name>
<accession>A0ACC0P145</accession>
<proteinExistence type="predicted"/>
<reference evidence="1" key="1">
    <citation type="submission" date="2022-02" db="EMBL/GenBank/DDBJ databases">
        <title>Plant Genome Project.</title>
        <authorList>
            <person name="Zhang R.-G."/>
        </authorList>
    </citation>
    <scope>NUCLEOTIDE SEQUENCE</scope>
    <source>
        <strain evidence="1">AT1</strain>
    </source>
</reference>
<evidence type="ECO:0000313" key="1">
    <source>
        <dbReference type="EMBL" id="KAI8559325.1"/>
    </source>
</evidence>
<sequence>MRLLSVVKWLATSTPNAHWSRHLMNCSVLLPSKPISLCSLRTCHLMNCSVLLPCELEIIDRKALNISDEDRHFTLLCRD</sequence>
<comment type="caution">
    <text evidence="1">The sequence shown here is derived from an EMBL/GenBank/DDBJ whole genome shotgun (WGS) entry which is preliminary data.</text>
</comment>
<gene>
    <name evidence="1" type="ORF">RHMOL_Rhmol04G0163500</name>
</gene>
<organism evidence="1 2">
    <name type="scientific">Rhododendron molle</name>
    <name type="common">Chinese azalea</name>
    <name type="synonym">Azalea mollis</name>
    <dbReference type="NCBI Taxonomy" id="49168"/>
    <lineage>
        <taxon>Eukaryota</taxon>
        <taxon>Viridiplantae</taxon>
        <taxon>Streptophyta</taxon>
        <taxon>Embryophyta</taxon>
        <taxon>Tracheophyta</taxon>
        <taxon>Spermatophyta</taxon>
        <taxon>Magnoliopsida</taxon>
        <taxon>eudicotyledons</taxon>
        <taxon>Gunneridae</taxon>
        <taxon>Pentapetalae</taxon>
        <taxon>asterids</taxon>
        <taxon>Ericales</taxon>
        <taxon>Ericaceae</taxon>
        <taxon>Ericoideae</taxon>
        <taxon>Rhodoreae</taxon>
        <taxon>Rhododendron</taxon>
    </lineage>
</organism>
<protein>
    <submittedName>
        <fullName evidence="1">Uncharacterized protein</fullName>
    </submittedName>
</protein>
<dbReference type="EMBL" id="CM046391">
    <property type="protein sequence ID" value="KAI8559325.1"/>
    <property type="molecule type" value="Genomic_DNA"/>
</dbReference>
<evidence type="ECO:0000313" key="2">
    <source>
        <dbReference type="Proteomes" id="UP001062846"/>
    </source>
</evidence>